<dbReference type="Proteomes" id="UP000198636">
    <property type="component" value="Unassembled WGS sequence"/>
</dbReference>
<dbReference type="PANTHER" id="PTHR42957">
    <property type="entry name" value="HELICASE MJ1565-RELATED"/>
    <property type="match status" value="1"/>
</dbReference>
<dbReference type="PANTHER" id="PTHR42957:SF1">
    <property type="entry name" value="HELICASE MJ1565-RELATED"/>
    <property type="match status" value="1"/>
</dbReference>
<feature type="domain" description="Helicase HerA central" evidence="2">
    <location>
        <begin position="538"/>
        <end position="772"/>
    </location>
</feature>
<dbReference type="InterPro" id="IPR027417">
    <property type="entry name" value="P-loop_NTPase"/>
</dbReference>
<proteinExistence type="predicted"/>
<dbReference type="SUPFAM" id="SSF52540">
    <property type="entry name" value="P-loop containing nucleoside triphosphate hydrolases"/>
    <property type="match status" value="1"/>
</dbReference>
<sequence length="1086" mass="120658">MNEIKEYSSNSVSLPRYESLDMQFRDALQVVNDIVLKNYITKLRELEVVPLDEQELKSNIAENVRFFKITEMVYEKDEYSTYKFASVFNALSTTNCAVFIIIDSNGEKTDFYLGIRSLDSERTTNSLKDTLKNAMFGQFPGIKTQEFLEDEMHDILGRIKANSISAVSCVANSRDEENKANKSFVQGLEKLALSMQGERYTAIIVANGTTQEQLMETRKNYEKIYTHLSPFANSQISYSNNNTINLAQSFTEGLTKGSSYTKNQSSTYSSSESRSDSVSNSISKEGMGSKTTKGLASAVGIVSAALAPITGGASLAIGGVVSGGLGLLGTALQNTETHSTSSSTSFSESKSETSGESYGENESRNEGTTDTKGIASGTSQSIALTMQDKTIINTLERIDTQLERLKEFESLGMWECAAYFLSENSYAAEIAASTYKALMRGENSGVEVSAINSWGKVDGIKTNLIKQYVTNFAHPIFSYNSTAGSIQVTPCALVSGNELALHMGLPRRSVCGFPVIEHADFGKEVVSYNGVKATHTINLGKVFNMGSDCSNRVRLNRNSLSMHTFITGSTGSGKSNTVYELLDQLDTVGINFLIIEPAKGEYKNIFGNRRDVVVFGTNPLYSDLLRINPFKFPPKIHILEHIDRLIEIFSVCWPMYAAMPAVLKDAVLQAYEVCGWDLVESKNKYSDDLFPTFQDLQIELINVIDNSAYSQELKSNYIGSLATRVKSLTNGLNGQIFSADEVDNNVLFDKNVIVDLSRVGSLETKSLIMGILVMRLNEHRMAFTEGMNQTLKHVTVLEEAHHILKRTSNDQNPEGSNVAGKSVEMLSNAIAEMRTYGEGFIIADQSPSAVDISAIRNTNTKIIMRLPDESDRRLAGKSAALKDEQLDEIAKLPRGVAVVYQNDWLEPVLCRINKFDGKEIPYEYARSLEHTKEDHNIFVNELLKLLLKGRVIEKIDVDIDKLNKLLGKANITTKNKIGVHFLLREYLNTGELTVWKNEHFDKLAELVTELLDCKVIVENLVQRVENFKLLTDELYDIVRKHTIGLTNEIIIAICHCLLKDYSKQGGDKLEIYAAWRKEIDNGGLLI</sequence>
<reference evidence="3 4" key="1">
    <citation type="submission" date="2016-10" db="EMBL/GenBank/DDBJ databases">
        <authorList>
            <person name="de Groot N.N."/>
        </authorList>
    </citation>
    <scope>NUCLEOTIDE SEQUENCE [LARGE SCALE GENOMIC DNA]</scope>
    <source>
        <strain evidence="3 4">DSM 18978</strain>
    </source>
</reference>
<dbReference type="EMBL" id="FMUS01000005">
    <property type="protein sequence ID" value="SCY24111.1"/>
    <property type="molecule type" value="Genomic_DNA"/>
</dbReference>
<dbReference type="Gene3D" id="3.40.50.300">
    <property type="entry name" value="P-loop containing nucleotide triphosphate hydrolases"/>
    <property type="match status" value="2"/>
</dbReference>
<dbReference type="InterPro" id="IPR008571">
    <property type="entry name" value="HerA-like"/>
</dbReference>
<gene>
    <name evidence="3" type="ORF">SAMN03080606_01103</name>
</gene>
<organism evidence="3 4">
    <name type="scientific">Alkaliphilus peptidifermentans DSM 18978</name>
    <dbReference type="NCBI Taxonomy" id="1120976"/>
    <lineage>
        <taxon>Bacteria</taxon>
        <taxon>Bacillati</taxon>
        <taxon>Bacillota</taxon>
        <taxon>Clostridia</taxon>
        <taxon>Peptostreptococcales</taxon>
        <taxon>Natronincolaceae</taxon>
        <taxon>Alkaliphilus</taxon>
    </lineage>
</organism>
<dbReference type="STRING" id="1120976.SAMN03080606_01103"/>
<dbReference type="Pfam" id="PF01935">
    <property type="entry name" value="DUF87"/>
    <property type="match status" value="1"/>
</dbReference>
<dbReference type="InterPro" id="IPR002789">
    <property type="entry name" value="HerA_central"/>
</dbReference>
<protein>
    <submittedName>
        <fullName evidence="3">AAA-like domain-containing protein</fullName>
    </submittedName>
</protein>
<dbReference type="AlphaFoldDB" id="A0A1G5EBH4"/>
<keyword evidence="4" id="KW-1185">Reference proteome</keyword>
<accession>A0A1G5EBH4</accession>
<evidence type="ECO:0000313" key="3">
    <source>
        <dbReference type="EMBL" id="SCY24111.1"/>
    </source>
</evidence>
<evidence type="ECO:0000256" key="1">
    <source>
        <dbReference type="SAM" id="MobiDB-lite"/>
    </source>
</evidence>
<feature type="compositionally biased region" description="Low complexity" evidence="1">
    <location>
        <begin position="258"/>
        <end position="283"/>
    </location>
</feature>
<feature type="region of interest" description="Disordered" evidence="1">
    <location>
        <begin position="336"/>
        <end position="377"/>
    </location>
</feature>
<name>A0A1G5EBH4_9FIRM</name>
<dbReference type="RefSeq" id="WP_091540921.1">
    <property type="nucleotide sequence ID" value="NZ_FMUS01000005.1"/>
</dbReference>
<dbReference type="OrthoDB" id="9806951at2"/>
<feature type="compositionally biased region" description="Low complexity" evidence="1">
    <location>
        <begin position="336"/>
        <end position="357"/>
    </location>
</feature>
<evidence type="ECO:0000259" key="2">
    <source>
        <dbReference type="Pfam" id="PF01935"/>
    </source>
</evidence>
<evidence type="ECO:0000313" key="4">
    <source>
        <dbReference type="Proteomes" id="UP000198636"/>
    </source>
</evidence>
<feature type="region of interest" description="Disordered" evidence="1">
    <location>
        <begin position="256"/>
        <end position="290"/>
    </location>
</feature>